<evidence type="ECO:0000256" key="1">
    <source>
        <dbReference type="ARBA" id="ARBA00004613"/>
    </source>
</evidence>
<feature type="binding site" evidence="13">
    <location>
        <position position="611"/>
    </location>
    <ligand>
        <name>Ca(2+)</name>
        <dbReference type="ChEBI" id="CHEBI:29108"/>
        <label>2</label>
    </ligand>
</feature>
<dbReference type="PRINTS" id="PR01857">
    <property type="entry name" value="ADAMTSFAMILY"/>
</dbReference>
<evidence type="ECO:0000256" key="11">
    <source>
        <dbReference type="ARBA" id="ARBA00023180"/>
    </source>
</evidence>
<feature type="disulfide bond" evidence="14">
    <location>
        <begin position="723"/>
        <end position="761"/>
    </location>
</feature>
<dbReference type="PANTHER" id="PTHR13723">
    <property type="entry name" value="ADAMTS A DISINTEGRIN AND METALLOPROTEASE WITH THROMBOSPONDIN MOTIFS PROTEASE"/>
    <property type="match status" value="1"/>
</dbReference>
<feature type="binding site" evidence="13">
    <location>
        <position position="411"/>
    </location>
    <ligand>
        <name>Ca(2+)</name>
        <dbReference type="ChEBI" id="CHEBI:29108"/>
        <label>1</label>
    </ligand>
</feature>
<evidence type="ECO:0000256" key="10">
    <source>
        <dbReference type="ARBA" id="ARBA00023157"/>
    </source>
</evidence>
<protein>
    <recommendedName>
        <fullName evidence="17">Peptidase M12B domain-containing protein</fullName>
    </recommendedName>
</protein>
<feature type="binding site" evidence="13">
    <location>
        <position position="411"/>
    </location>
    <ligand>
        <name>Ca(2+)</name>
        <dbReference type="ChEBI" id="CHEBI:29108"/>
        <label>2</label>
    </ligand>
</feature>
<comment type="caution">
    <text evidence="15">Lacks conserved residue(s) required for the propagation of feature annotation.</text>
</comment>
<dbReference type="Pfam" id="PF17771">
    <property type="entry name" value="ADAMTS_CR_2"/>
    <property type="match status" value="1"/>
</dbReference>
<dbReference type="GO" id="GO:0006508">
    <property type="term" value="P:proteolysis"/>
    <property type="evidence" value="ECO:0007669"/>
    <property type="project" value="UniProtKB-KW"/>
</dbReference>
<keyword evidence="9" id="KW-0865">Zymogen</keyword>
<dbReference type="SUPFAM" id="SSF55486">
    <property type="entry name" value="Metalloproteases ('zincins'), catalytic domain"/>
    <property type="match status" value="1"/>
</dbReference>
<feature type="binding site" evidence="13 15">
    <location>
        <position position="552"/>
    </location>
    <ligand>
        <name>Zn(2+)</name>
        <dbReference type="ChEBI" id="CHEBI:29105"/>
        <note>catalytic</note>
    </ligand>
</feature>
<feature type="disulfide bond" evidence="14">
    <location>
        <begin position="734"/>
        <end position="746"/>
    </location>
</feature>
<dbReference type="InterPro" id="IPR001590">
    <property type="entry name" value="Peptidase_M12B"/>
</dbReference>
<feature type="region of interest" description="Disordered" evidence="16">
    <location>
        <begin position="102"/>
        <end position="140"/>
    </location>
</feature>
<dbReference type="PROSITE" id="PS50092">
    <property type="entry name" value="TSP1"/>
    <property type="match status" value="7"/>
</dbReference>
<comment type="caution">
    <text evidence="18">The sequence shown here is derived from an EMBL/GenBank/DDBJ whole genome shotgun (WGS) entry which is preliminary data.</text>
</comment>
<evidence type="ECO:0000256" key="8">
    <source>
        <dbReference type="ARBA" id="ARBA00023049"/>
    </source>
</evidence>
<evidence type="ECO:0000256" key="12">
    <source>
        <dbReference type="PIRSR" id="PIRSR613273-1"/>
    </source>
</evidence>
<dbReference type="Gene3D" id="2.60.120.830">
    <property type="match status" value="1"/>
</dbReference>
<keyword evidence="13" id="KW-0106">Calcium</keyword>
<keyword evidence="11" id="KW-0325">Glycoprotein</keyword>
<feature type="disulfide bond" evidence="14">
    <location>
        <begin position="483"/>
        <end position="536"/>
    </location>
</feature>
<feature type="binding site" evidence="13 15">
    <location>
        <position position="562"/>
    </location>
    <ligand>
        <name>Zn(2+)</name>
        <dbReference type="ChEBI" id="CHEBI:29105"/>
        <note>catalytic</note>
    </ligand>
</feature>
<dbReference type="InterPro" id="IPR041645">
    <property type="entry name" value="ADAMTS_CR_2"/>
</dbReference>
<evidence type="ECO:0000256" key="5">
    <source>
        <dbReference type="ARBA" id="ARBA00022723"/>
    </source>
</evidence>
<keyword evidence="2" id="KW-0964">Secreted</keyword>
<feature type="binding site" evidence="13">
    <location>
        <position position="501"/>
    </location>
    <ligand>
        <name>Ca(2+)</name>
        <dbReference type="ChEBI" id="CHEBI:29108"/>
        <label>1</label>
    </ligand>
</feature>
<keyword evidence="5 13" id="KW-0479">Metal-binding</keyword>
<dbReference type="Gene3D" id="3.40.390.10">
    <property type="entry name" value="Collagenase (Catalytic Domain)"/>
    <property type="match status" value="1"/>
</dbReference>
<dbReference type="SUPFAM" id="SSF49854">
    <property type="entry name" value="Spermadhesin, CUB domain"/>
    <property type="match status" value="2"/>
</dbReference>
<feature type="binding site" evidence="13">
    <location>
        <position position="611"/>
    </location>
    <ligand>
        <name>Ca(2+)</name>
        <dbReference type="ChEBI" id="CHEBI:29108"/>
        <label>1</label>
    </ligand>
</feature>
<comment type="cofactor">
    <cofactor evidence="13">
        <name>Zn(2+)</name>
        <dbReference type="ChEBI" id="CHEBI:29105"/>
    </cofactor>
    <text evidence="13">Binds 1 zinc ion per subunit.</text>
</comment>
<dbReference type="GO" id="GO:0005576">
    <property type="term" value="C:extracellular region"/>
    <property type="evidence" value="ECO:0007669"/>
    <property type="project" value="UniProtKB-SubCell"/>
</dbReference>
<feature type="compositionally biased region" description="Polar residues" evidence="16">
    <location>
        <begin position="207"/>
        <end position="232"/>
    </location>
</feature>
<feature type="region of interest" description="Disordered" evidence="16">
    <location>
        <begin position="207"/>
        <end position="247"/>
    </location>
</feature>
<evidence type="ECO:0000259" key="17">
    <source>
        <dbReference type="PROSITE" id="PS50215"/>
    </source>
</evidence>
<feature type="active site" evidence="12 15">
    <location>
        <position position="553"/>
    </location>
</feature>
<dbReference type="Pfam" id="PF19030">
    <property type="entry name" value="TSP1_ADAMTS"/>
    <property type="match status" value="7"/>
</dbReference>
<dbReference type="InterPro" id="IPR013273">
    <property type="entry name" value="ADAMTS/ADAMTS-like"/>
</dbReference>
<dbReference type="Pfam" id="PF05986">
    <property type="entry name" value="ADAMTS_spacer1"/>
    <property type="match status" value="1"/>
</dbReference>
<evidence type="ECO:0000256" key="4">
    <source>
        <dbReference type="ARBA" id="ARBA00022685"/>
    </source>
</evidence>
<dbReference type="InterPro" id="IPR006586">
    <property type="entry name" value="ADAM_Cys-rich"/>
</dbReference>
<dbReference type="InterPro" id="IPR035914">
    <property type="entry name" value="Sperma_CUB_dom_sf"/>
</dbReference>
<dbReference type="PROSITE" id="PS50215">
    <property type="entry name" value="ADAM_MEPRO"/>
    <property type="match status" value="1"/>
</dbReference>
<dbReference type="InterPro" id="IPR050439">
    <property type="entry name" value="ADAMTS_ADAMTS-like"/>
</dbReference>
<feature type="disulfide bond" evidence="14">
    <location>
        <begin position="634"/>
        <end position="660"/>
    </location>
</feature>
<keyword evidence="8" id="KW-0482">Metalloprotease</keyword>
<evidence type="ECO:0000256" key="6">
    <source>
        <dbReference type="ARBA" id="ARBA00022801"/>
    </source>
</evidence>
<evidence type="ECO:0000256" key="2">
    <source>
        <dbReference type="ARBA" id="ARBA00022525"/>
    </source>
</evidence>
<dbReference type="InterPro" id="IPR045371">
    <property type="entry name" value="ADAMTS_CR_3"/>
</dbReference>
<dbReference type="EMBL" id="JANPWB010000010">
    <property type="protein sequence ID" value="KAJ1146451.1"/>
    <property type="molecule type" value="Genomic_DNA"/>
</dbReference>
<evidence type="ECO:0000313" key="19">
    <source>
        <dbReference type="Proteomes" id="UP001066276"/>
    </source>
</evidence>
<keyword evidence="7 13" id="KW-0862">Zinc</keyword>
<dbReference type="GO" id="GO:0030198">
    <property type="term" value="P:extracellular matrix organization"/>
    <property type="evidence" value="ECO:0007669"/>
    <property type="project" value="InterPro"/>
</dbReference>
<dbReference type="SMART" id="SM00608">
    <property type="entry name" value="ACR"/>
    <property type="match status" value="1"/>
</dbReference>
<dbReference type="FunFam" id="2.60.120.830:FF:000003">
    <property type="entry name" value="ADAM metallopeptidase with thrombospondin type 1 motif 13"/>
    <property type="match status" value="1"/>
</dbReference>
<dbReference type="Gene3D" id="2.20.100.10">
    <property type="entry name" value="Thrombospondin type-1 (TSP1) repeat"/>
    <property type="match status" value="8"/>
</dbReference>
<feature type="disulfide bond" evidence="14">
    <location>
        <begin position="683"/>
        <end position="694"/>
    </location>
</feature>
<dbReference type="Pfam" id="PF19236">
    <property type="entry name" value="ADAMTS_CR_3"/>
    <property type="match status" value="1"/>
</dbReference>
<feature type="region of interest" description="Disordered" evidence="16">
    <location>
        <begin position="1579"/>
        <end position="1601"/>
    </location>
</feature>
<organism evidence="18 19">
    <name type="scientific">Pleurodeles waltl</name>
    <name type="common">Iberian ribbed newt</name>
    <dbReference type="NCBI Taxonomy" id="8319"/>
    <lineage>
        <taxon>Eukaryota</taxon>
        <taxon>Metazoa</taxon>
        <taxon>Chordata</taxon>
        <taxon>Craniata</taxon>
        <taxon>Vertebrata</taxon>
        <taxon>Euteleostomi</taxon>
        <taxon>Amphibia</taxon>
        <taxon>Batrachia</taxon>
        <taxon>Caudata</taxon>
        <taxon>Salamandroidea</taxon>
        <taxon>Salamandridae</taxon>
        <taxon>Pleurodelinae</taxon>
        <taxon>Pleurodeles</taxon>
    </lineage>
</organism>
<keyword evidence="19" id="KW-1185">Reference proteome</keyword>
<feature type="disulfide bond" evidence="14">
    <location>
        <begin position="645"/>
        <end position="670"/>
    </location>
</feature>
<evidence type="ECO:0000256" key="15">
    <source>
        <dbReference type="PROSITE-ProRule" id="PRU00276"/>
    </source>
</evidence>
<reference evidence="18" key="1">
    <citation type="journal article" date="2022" name="bioRxiv">
        <title>Sequencing and chromosome-scale assembly of the giantPleurodeles waltlgenome.</title>
        <authorList>
            <person name="Brown T."/>
            <person name="Elewa A."/>
            <person name="Iarovenko S."/>
            <person name="Subramanian E."/>
            <person name="Araus A.J."/>
            <person name="Petzold A."/>
            <person name="Susuki M."/>
            <person name="Suzuki K.-i.T."/>
            <person name="Hayashi T."/>
            <person name="Toyoda A."/>
            <person name="Oliveira C."/>
            <person name="Osipova E."/>
            <person name="Leigh N.D."/>
            <person name="Simon A."/>
            <person name="Yun M.H."/>
        </authorList>
    </citation>
    <scope>NUCLEOTIDE SEQUENCE</scope>
    <source>
        <strain evidence="18">20211129_DDA</strain>
        <tissue evidence="18">Liver</tissue>
    </source>
</reference>
<keyword evidence="10 14" id="KW-1015">Disulfide bond</keyword>
<dbReference type="InterPro" id="IPR000884">
    <property type="entry name" value="TSP1_rpt"/>
</dbReference>
<evidence type="ECO:0000313" key="18">
    <source>
        <dbReference type="EMBL" id="KAJ1146451.1"/>
    </source>
</evidence>
<keyword evidence="4" id="KW-0165">Cleavage on pair of basic residues</keyword>
<sequence>MQYPSRWCSGCFVQYTVAAAGIGPTTSQSIQGTSMSKLVQRMVGGAKVWSRSCPHQSEQCYRGTTSGPAAGAFIKTGTSTAVLIHASLPAAVLDVNPAARQPAHSIQGGCGGRSPDTGISGGRAANGPSSRRARGPVSGPDVDMAADARAKVWSHSCPPQPGRYPRGPTSGPTTGAVVETGTSPAAPVHASLPAAVVDVNPATLPPTRSVQSGCGGWNTNAGTSGSRAANGSDSRRTHDPASGPVVDVVADAGPESAARAYRGTQAAVAGTAAASAASLEHARGAQSRCVIRILDTARSADPGQQFEAMPATLFQAARTLLSYSPDLLQTLVARGRLQALAEPHQPLAMLTALLVLAWSTVRFLEASAPALGEGFPLTLVADGASSHLKPDASLEAGQRQRRAAGSMKHLELLIVVGPDVYQYHQEDTERYILTNLNIGAELLREISLDELFRVHLVRMIILTEAESSIQISRNLTSSLISVCNWSDKVNPQSDSDPEHADLVLYVTRFDLVLPDGNPQVRGVTQLGGACSRSWSCVITEDTGFDLGITMAHEIGHSFGVNHDGVGNACSGSGHIMASEGSHNSVDLTWSQCSREQFHSFISGGHASCVDDLPNMEASIAGWKPGLYYGADDQCKIAFGSLAMACTFSRNDLDMCGVLSCHSNANEKTSCTRILVPLLDGTECGSDKWCHKGRCSSMEDLNPVAPVHGAWSRWSPTAPCPRSCGGGVITKRRQCNNPRPAFGGRGCDGPDLQAEICNTQACLTSQAQFMAEQCAATDTKPLYLAPGVPSFYKWTSALDNVKGHALCQFMCKAVGKSFMVSRGQHFLDGTRCEEGADESAAFDLCVAGSCRRFGCDGKMDSGKVMDQCQVCEGDNTTCTIITGSFTEGRAREYVTFLTLLAGTTTVRVSNSKPMFTHLAIKMKGAYVVSGKGSISLNTTYPSILEDIRIEYQLFLTKDQLPHREEILINGPTQEPIEIQVYRKYGKEYGDVTNPDITFSYHVPKEEGAFVWISKPGACSASCGEGRRVLEPACFERTTGKMADPAQCADTPQPPSRQEPCDTGPCPYSWKAGGFGPCSVTCGGGIAERIVRCVKEERDLVMTLPDWKCGDIAMKPLSTAICNPEPCPLRWIAQVQGLCSASCGGGLIARAVQCVQEHQDTVEVLPDEQCRHVPKPKRVVPCNQQPCPPRWKVSEPGACSALCGAGVAQRNLTCIQFDAGVEWIVEDSKCMEEEKPPALVQCVVNVCPLWWNVPKENVLVRNETEEEVAMRPDSRIWKVAQVFVWSPVVSECSVTCGIGNAEVHYVCMDFSAKEETSEEHCSMVPKPERRLQVCNAGACPPRWEVVELAPCTATCGGGTVQLLVRCVKTEGELTWPVPHSKCSRIPRPSSTKVCNAEPCPVRWLYKADSCSVSCGGGVMRGLLYCARLNKEQEGEEEIVADTQCHGLPLPEARPPCNLQPCPARWTVIDIGVCSAPCGYGTAQQRVACVQFEKGVESEVDHELCPSTDRPPAIIPCSAGLCFYGWDVSKWGECSVTCGNGVQSRQDFCINSKTRQEVNPIFCSNSPKPITLRGCFVGSCGKQPTPSSQPDSQHKEPTVGPPTMTSVAQIDQEQQRSKSRVVLTGPVVTELPTQQPTEPLKYTDQDEDGSICGRLFLNSTGIVNTTSLEISDCIFTIARPLGEVITVKVLFSSLNCSAGELLLFYGRFMWRKTCARLSGVTVTSKTNTLMVRQRQLMPGNGVVLQYSSLVSRSKHYTDCDVQLFGPRGDLVNPVQTHKAEKSQACRIFIDVAPKYRIAIHALYMDLQSEANQTQANNILIRDIKTLKTVTFQGNHLFYWESMGSRADIEFQGDFSQDRVSFRAQYWTLEPRTLKKRNTQHG</sequence>
<feature type="disulfide bond" evidence="14">
    <location>
        <begin position="569"/>
        <end position="592"/>
    </location>
</feature>
<evidence type="ECO:0000256" key="7">
    <source>
        <dbReference type="ARBA" id="ARBA00022833"/>
    </source>
</evidence>
<evidence type="ECO:0000256" key="3">
    <source>
        <dbReference type="ARBA" id="ARBA00022670"/>
    </source>
</evidence>
<dbReference type="InterPro" id="IPR024079">
    <property type="entry name" value="MetalloPept_cat_dom_sf"/>
</dbReference>
<keyword evidence="3" id="KW-0645">Protease</keyword>
<feature type="domain" description="Peptidase M12B" evidence="17">
    <location>
        <begin position="408"/>
        <end position="613"/>
    </location>
</feature>
<feature type="disulfide bond" evidence="14">
    <location>
        <begin position="530"/>
        <end position="608"/>
    </location>
</feature>
<feature type="binding site" evidence="13 15">
    <location>
        <position position="556"/>
    </location>
    <ligand>
        <name>Zn(2+)</name>
        <dbReference type="ChEBI" id="CHEBI:29105"/>
        <note>catalytic</note>
    </ligand>
</feature>
<feature type="binding site" evidence="13">
    <location>
        <position position="608"/>
    </location>
    <ligand>
        <name>Ca(2+)</name>
        <dbReference type="ChEBI" id="CHEBI:29108"/>
        <label>1</label>
    </ligand>
</feature>
<keyword evidence="6" id="KW-0378">Hydrolase</keyword>
<dbReference type="FunFam" id="2.20.100.10:FF:000001">
    <property type="entry name" value="semaphorin-5A isoform X1"/>
    <property type="match status" value="1"/>
</dbReference>
<dbReference type="PANTHER" id="PTHR13723:SF20">
    <property type="entry name" value="A DISINTEGRIN AND METALLOPROTEINASE WITH THROMBOSPONDIN MOTIFS 13"/>
    <property type="match status" value="1"/>
</dbReference>
<dbReference type="SUPFAM" id="SSF82895">
    <property type="entry name" value="TSP-1 type 1 repeat"/>
    <property type="match status" value="6"/>
</dbReference>
<feature type="region of interest" description="Disordered" evidence="16">
    <location>
        <begin position="154"/>
        <end position="175"/>
    </location>
</feature>
<evidence type="ECO:0000256" key="14">
    <source>
        <dbReference type="PIRSR" id="PIRSR613273-3"/>
    </source>
</evidence>
<dbReference type="Pfam" id="PF00090">
    <property type="entry name" value="TSP_1"/>
    <property type="match status" value="1"/>
</dbReference>
<dbReference type="CDD" id="cd04273">
    <property type="entry name" value="ZnMc_ADAMTS_like"/>
    <property type="match status" value="1"/>
</dbReference>
<evidence type="ECO:0000256" key="13">
    <source>
        <dbReference type="PIRSR" id="PIRSR613273-2"/>
    </source>
</evidence>
<feature type="compositionally biased region" description="Polar residues" evidence="16">
    <location>
        <begin position="1579"/>
        <end position="1588"/>
    </location>
</feature>
<dbReference type="Gene3D" id="2.60.120.290">
    <property type="entry name" value="Spermadhesin, CUB domain"/>
    <property type="match status" value="1"/>
</dbReference>
<dbReference type="GO" id="GO:0004222">
    <property type="term" value="F:metalloendopeptidase activity"/>
    <property type="evidence" value="ECO:0007669"/>
    <property type="project" value="InterPro"/>
</dbReference>
<dbReference type="Proteomes" id="UP001066276">
    <property type="component" value="Chromosome 6"/>
</dbReference>
<dbReference type="SMART" id="SM00209">
    <property type="entry name" value="TSP1"/>
    <property type="match status" value="9"/>
</dbReference>
<dbReference type="Pfam" id="PF01421">
    <property type="entry name" value="Reprolysin"/>
    <property type="match status" value="1"/>
</dbReference>
<evidence type="ECO:0000256" key="9">
    <source>
        <dbReference type="ARBA" id="ARBA00023145"/>
    </source>
</evidence>
<dbReference type="Gene3D" id="3.40.1620.60">
    <property type="match status" value="1"/>
</dbReference>
<accession>A0AAV7R0W5</accession>
<dbReference type="InterPro" id="IPR036383">
    <property type="entry name" value="TSP1_rpt_sf"/>
</dbReference>
<feature type="binding site" evidence="13">
    <location>
        <position position="494"/>
    </location>
    <ligand>
        <name>Ca(2+)</name>
        <dbReference type="ChEBI" id="CHEBI:29108"/>
        <label>2</label>
    </ligand>
</feature>
<evidence type="ECO:0000256" key="16">
    <source>
        <dbReference type="SAM" id="MobiDB-lite"/>
    </source>
</evidence>
<comment type="subcellular location">
    <subcellularLocation>
        <location evidence="1">Secreted</location>
    </subcellularLocation>
</comment>
<dbReference type="GO" id="GO:0031012">
    <property type="term" value="C:extracellular matrix"/>
    <property type="evidence" value="ECO:0007669"/>
    <property type="project" value="TreeGrafter"/>
</dbReference>
<dbReference type="InterPro" id="IPR010294">
    <property type="entry name" value="ADAMTS_spacer1"/>
</dbReference>
<dbReference type="GO" id="GO:0046872">
    <property type="term" value="F:metal ion binding"/>
    <property type="evidence" value="ECO:0007669"/>
    <property type="project" value="UniProtKB-KW"/>
</dbReference>
<feature type="disulfide bond" evidence="14">
    <location>
        <begin position="655"/>
        <end position="689"/>
    </location>
</feature>
<name>A0AAV7R0W5_PLEWA</name>
<feature type="binding site" evidence="13">
    <location>
        <position position="494"/>
    </location>
    <ligand>
        <name>Ca(2+)</name>
        <dbReference type="ChEBI" id="CHEBI:29108"/>
        <label>1</label>
    </ligand>
</feature>
<proteinExistence type="predicted"/>
<feature type="disulfide bond" evidence="14">
    <location>
        <begin position="719"/>
        <end position="756"/>
    </location>
</feature>
<gene>
    <name evidence="18" type="ORF">NDU88_012724</name>
</gene>